<dbReference type="Proteomes" id="UP000018291">
    <property type="component" value="Unassembled WGS sequence"/>
</dbReference>
<evidence type="ECO:0000313" key="2">
    <source>
        <dbReference type="EMBL" id="CCM64526.1"/>
    </source>
</evidence>
<comment type="caution">
    <text evidence="2">The sequence shown here is derived from an EMBL/GenBank/DDBJ whole genome shotgun (WGS) entry which is preliminary data.</text>
</comment>
<dbReference type="InterPro" id="IPR008557">
    <property type="entry name" value="PhoX"/>
</dbReference>
<dbReference type="SUPFAM" id="SSF63825">
    <property type="entry name" value="YWTD domain"/>
    <property type="match status" value="1"/>
</dbReference>
<feature type="compositionally biased region" description="Polar residues" evidence="1">
    <location>
        <begin position="46"/>
        <end position="55"/>
    </location>
</feature>
<dbReference type="PANTHER" id="PTHR35399:SF2">
    <property type="entry name" value="DUF839 DOMAIN-CONTAINING PROTEIN"/>
    <property type="match status" value="1"/>
</dbReference>
<dbReference type="STRING" id="1229780.BN381_400044"/>
<dbReference type="eggNOG" id="COG3211">
    <property type="taxonomic scope" value="Bacteria"/>
</dbReference>
<gene>
    <name evidence="2" type="ORF">BN381_400044</name>
</gene>
<dbReference type="PANTHER" id="PTHR35399">
    <property type="entry name" value="SLR8030 PROTEIN"/>
    <property type="match status" value="1"/>
</dbReference>
<dbReference type="RefSeq" id="WP_012228702.1">
    <property type="nucleotide sequence ID" value="NZ_HG422565.1"/>
</dbReference>
<dbReference type="OrthoDB" id="9801383at2"/>
<dbReference type="SUPFAM" id="SSF50956">
    <property type="entry name" value="Thermostable phytase (3-phytase)"/>
    <property type="match status" value="1"/>
</dbReference>
<reference evidence="2 3" key="1">
    <citation type="journal article" date="2013" name="ISME J.">
        <title>Metabolic model for the filamentous 'Candidatus Microthrix parvicella' based on genomic and metagenomic analyses.</title>
        <authorList>
            <person name="Jon McIlroy S."/>
            <person name="Kristiansen R."/>
            <person name="Albertsen M."/>
            <person name="Michael Karst S."/>
            <person name="Rossetti S."/>
            <person name="Lund Nielsen J."/>
            <person name="Tandoi V."/>
            <person name="James Seviour R."/>
            <person name="Nielsen P.H."/>
        </authorList>
    </citation>
    <scope>NUCLEOTIDE SEQUENCE [LARGE SCALE GENOMIC DNA]</scope>
    <source>
        <strain evidence="2 3">RN1</strain>
    </source>
</reference>
<organism evidence="2 3">
    <name type="scientific">Candidatus Neomicrothrix parvicella RN1</name>
    <dbReference type="NCBI Taxonomy" id="1229780"/>
    <lineage>
        <taxon>Bacteria</taxon>
        <taxon>Bacillati</taxon>
        <taxon>Actinomycetota</taxon>
        <taxon>Acidimicrobiia</taxon>
        <taxon>Acidimicrobiales</taxon>
        <taxon>Microthrixaceae</taxon>
        <taxon>Candidatus Neomicrothrix</taxon>
    </lineage>
</organism>
<sequence length="415" mass="42754">MAARNVPDTDRRRLLAALAGAPVGATFLAVGCSSGSNDPVSAAGGASTTRSNPTATRPVAPTFWTKPTVDSGADGLMVPEGWSASVLARTGEKVASTDYTWSPSPDGAATFSDPDGDGWWVAINHETGPGEGGGASAIHLTDDGEVMAAHRILGGTALNCAGGATPWGTWLSGEEFDQGRIWEADPTIANSGEPRPALGVFKHEAAAVDEPGKALYLTEDQPDGRFYRFTPSSWPNLGSGTLEVAKVSGGDTDGTGSVQWLEVPDPSAASEATRAQVGESTAYAGGEGLALGAGKVFFSTKLDNTVWAYDPKAATMSIVYRASGDDPVLSGVDNLWWDDSSKSLLVAEDGGNMELVALALDGSVTPILRVDGHDGSELTGPTVSPNRRFMTLSSQRGAADGIGVTWLVKGAFPIA</sequence>
<dbReference type="AlphaFoldDB" id="R4Z5D1"/>
<feature type="region of interest" description="Disordered" evidence="1">
    <location>
        <begin position="38"/>
        <end position="66"/>
    </location>
</feature>
<keyword evidence="3" id="KW-1185">Reference proteome</keyword>
<dbReference type="HOGENOM" id="CLU_045986_1_0_11"/>
<evidence type="ECO:0000313" key="3">
    <source>
        <dbReference type="Proteomes" id="UP000018291"/>
    </source>
</evidence>
<dbReference type="EMBL" id="CANL01000035">
    <property type="protein sequence ID" value="CCM64526.1"/>
    <property type="molecule type" value="Genomic_DNA"/>
</dbReference>
<dbReference type="Pfam" id="PF05787">
    <property type="entry name" value="PhoX"/>
    <property type="match status" value="2"/>
</dbReference>
<protein>
    <submittedName>
        <fullName evidence="2">Putative WD40-like beta Propeller containing protein</fullName>
    </submittedName>
</protein>
<name>R4Z5D1_9ACTN</name>
<evidence type="ECO:0000256" key="1">
    <source>
        <dbReference type="SAM" id="MobiDB-lite"/>
    </source>
</evidence>
<proteinExistence type="predicted"/>
<dbReference type="PROSITE" id="PS51257">
    <property type="entry name" value="PROKAR_LIPOPROTEIN"/>
    <property type="match status" value="1"/>
</dbReference>
<accession>R4Z5D1</accession>